<feature type="transmembrane region" description="Helical" evidence="1">
    <location>
        <begin position="57"/>
        <end position="78"/>
    </location>
</feature>
<accession>A0AAD8AZR7</accession>
<feature type="non-terminal residue" evidence="2">
    <location>
        <position position="92"/>
    </location>
</feature>
<reference evidence="2" key="1">
    <citation type="journal article" date="2023" name="PLoS Negl. Trop. Dis.">
        <title>A genome sequence for Biomphalaria pfeifferi, the major vector snail for the human-infecting parasite Schistosoma mansoni.</title>
        <authorList>
            <person name="Bu L."/>
            <person name="Lu L."/>
            <person name="Laidemitt M.R."/>
            <person name="Zhang S.M."/>
            <person name="Mutuku M."/>
            <person name="Mkoji G."/>
            <person name="Steinauer M."/>
            <person name="Loker E.S."/>
        </authorList>
    </citation>
    <scope>NUCLEOTIDE SEQUENCE</scope>
    <source>
        <strain evidence="2">KasaAsao</strain>
    </source>
</reference>
<keyword evidence="1" id="KW-1133">Transmembrane helix</keyword>
<protein>
    <submittedName>
        <fullName evidence="2">Uncharacterized protein</fullName>
    </submittedName>
</protein>
<dbReference type="Proteomes" id="UP001233172">
    <property type="component" value="Unassembled WGS sequence"/>
</dbReference>
<dbReference type="EMBL" id="JASAOG010000183">
    <property type="protein sequence ID" value="KAK0045316.1"/>
    <property type="molecule type" value="Genomic_DNA"/>
</dbReference>
<organism evidence="2 3">
    <name type="scientific">Biomphalaria pfeifferi</name>
    <name type="common">Bloodfluke planorb</name>
    <name type="synonym">Freshwater snail</name>
    <dbReference type="NCBI Taxonomy" id="112525"/>
    <lineage>
        <taxon>Eukaryota</taxon>
        <taxon>Metazoa</taxon>
        <taxon>Spiralia</taxon>
        <taxon>Lophotrochozoa</taxon>
        <taxon>Mollusca</taxon>
        <taxon>Gastropoda</taxon>
        <taxon>Heterobranchia</taxon>
        <taxon>Euthyneura</taxon>
        <taxon>Panpulmonata</taxon>
        <taxon>Hygrophila</taxon>
        <taxon>Lymnaeoidea</taxon>
        <taxon>Planorbidae</taxon>
        <taxon>Biomphalaria</taxon>
    </lineage>
</organism>
<proteinExistence type="predicted"/>
<keyword evidence="1" id="KW-0472">Membrane</keyword>
<comment type="caution">
    <text evidence="2">The sequence shown here is derived from an EMBL/GenBank/DDBJ whole genome shotgun (WGS) entry which is preliminary data.</text>
</comment>
<sequence>MINYTFYFLSPVSLHSRDSDCVLITNTSQFQSINGKRFLHRYGTFKVLRAEGLEANVTILVLFRATNCFALAFTFSVFKFVVLPQRTFTTVT</sequence>
<evidence type="ECO:0000313" key="3">
    <source>
        <dbReference type="Proteomes" id="UP001233172"/>
    </source>
</evidence>
<dbReference type="AlphaFoldDB" id="A0AAD8AZR7"/>
<reference evidence="2" key="2">
    <citation type="submission" date="2023-04" db="EMBL/GenBank/DDBJ databases">
        <authorList>
            <person name="Bu L."/>
            <person name="Lu L."/>
            <person name="Laidemitt M.R."/>
            <person name="Zhang S.M."/>
            <person name="Mutuku M."/>
            <person name="Mkoji G."/>
            <person name="Steinauer M."/>
            <person name="Loker E.S."/>
        </authorList>
    </citation>
    <scope>NUCLEOTIDE SEQUENCE</scope>
    <source>
        <strain evidence="2">KasaAsao</strain>
        <tissue evidence="2">Whole Snail</tissue>
    </source>
</reference>
<evidence type="ECO:0000256" key="1">
    <source>
        <dbReference type="SAM" id="Phobius"/>
    </source>
</evidence>
<gene>
    <name evidence="2" type="ORF">Bpfe_025325</name>
</gene>
<keyword evidence="1" id="KW-0812">Transmembrane</keyword>
<name>A0AAD8AZR7_BIOPF</name>
<keyword evidence="3" id="KW-1185">Reference proteome</keyword>
<evidence type="ECO:0000313" key="2">
    <source>
        <dbReference type="EMBL" id="KAK0045316.1"/>
    </source>
</evidence>